<dbReference type="SUPFAM" id="SSF52218">
    <property type="entry name" value="Flavoproteins"/>
    <property type="match status" value="1"/>
</dbReference>
<protein>
    <submittedName>
        <fullName evidence="3">NAD(P)H-dependent oxidoreductase</fullName>
        <ecNumber evidence="3">1.-.-.-</ecNumber>
    </submittedName>
</protein>
<evidence type="ECO:0000313" key="3">
    <source>
        <dbReference type="EMBL" id="MFD2546816.1"/>
    </source>
</evidence>
<dbReference type="GO" id="GO:0016491">
    <property type="term" value="F:oxidoreductase activity"/>
    <property type="evidence" value="ECO:0007669"/>
    <property type="project" value="UniProtKB-KW"/>
</dbReference>
<dbReference type="InterPro" id="IPR029039">
    <property type="entry name" value="Flavoprotein-like_sf"/>
</dbReference>
<dbReference type="InterPro" id="IPR003680">
    <property type="entry name" value="Flavodoxin_fold"/>
</dbReference>
<keyword evidence="1 3" id="KW-0560">Oxidoreductase</keyword>
<gene>
    <name evidence="3" type="ORF">ACFSR5_04045</name>
</gene>
<sequence length="176" mass="20763">MKTLVIVVHPQLEKSAFNKRWVEELSKYPERYDIHLLHEAYPDGKLDVAAEQKRIECYEKIVFQFPYYWFNCPPFFKQWLDEVLTYGWAYGRASGYKISGKKVALALSIGIDENQYCADGAYKYTIEELTRPFELTFAYVRADYRPFFAHYGIELNSTEDAIEESVAPYMEFLDKL</sequence>
<accession>A0ABW5KH40</accession>
<name>A0ABW5KH40_9SPHI</name>
<proteinExistence type="predicted"/>
<dbReference type="EMBL" id="JBHULR010000003">
    <property type="protein sequence ID" value="MFD2546816.1"/>
    <property type="molecule type" value="Genomic_DNA"/>
</dbReference>
<evidence type="ECO:0000313" key="4">
    <source>
        <dbReference type="Proteomes" id="UP001597545"/>
    </source>
</evidence>
<dbReference type="InterPro" id="IPR046980">
    <property type="entry name" value="KefG/KefF"/>
</dbReference>
<evidence type="ECO:0000259" key="2">
    <source>
        <dbReference type="Pfam" id="PF02525"/>
    </source>
</evidence>
<dbReference type="Proteomes" id="UP001597545">
    <property type="component" value="Unassembled WGS sequence"/>
</dbReference>
<dbReference type="Pfam" id="PF02525">
    <property type="entry name" value="Flavodoxin_2"/>
    <property type="match status" value="1"/>
</dbReference>
<evidence type="ECO:0000256" key="1">
    <source>
        <dbReference type="ARBA" id="ARBA00023002"/>
    </source>
</evidence>
<dbReference type="Gene3D" id="3.40.50.360">
    <property type="match status" value="1"/>
</dbReference>
<dbReference type="EC" id="1.-.-.-" evidence="3"/>
<reference evidence="4" key="1">
    <citation type="journal article" date="2019" name="Int. J. Syst. Evol. Microbiol.">
        <title>The Global Catalogue of Microorganisms (GCM) 10K type strain sequencing project: providing services to taxonomists for standard genome sequencing and annotation.</title>
        <authorList>
            <consortium name="The Broad Institute Genomics Platform"/>
            <consortium name="The Broad Institute Genome Sequencing Center for Infectious Disease"/>
            <person name="Wu L."/>
            <person name="Ma J."/>
        </authorList>
    </citation>
    <scope>NUCLEOTIDE SEQUENCE [LARGE SCALE GENOMIC DNA]</scope>
    <source>
        <strain evidence="4">KCTC 42662</strain>
    </source>
</reference>
<dbReference type="PANTHER" id="PTHR47307:SF1">
    <property type="entry name" value="GLUTATHIONE-REGULATED POTASSIUM-EFFLUX SYSTEM ANCILLARY PROTEIN KEFG"/>
    <property type="match status" value="1"/>
</dbReference>
<dbReference type="RefSeq" id="WP_380900974.1">
    <property type="nucleotide sequence ID" value="NZ_JBHUEG010000007.1"/>
</dbReference>
<feature type="domain" description="Flavodoxin-like fold" evidence="2">
    <location>
        <begin position="1"/>
        <end position="171"/>
    </location>
</feature>
<keyword evidence="4" id="KW-1185">Reference proteome</keyword>
<comment type="caution">
    <text evidence="3">The sequence shown here is derived from an EMBL/GenBank/DDBJ whole genome shotgun (WGS) entry which is preliminary data.</text>
</comment>
<organism evidence="3 4">
    <name type="scientific">Sphingobacterium suaedae</name>
    <dbReference type="NCBI Taxonomy" id="1686402"/>
    <lineage>
        <taxon>Bacteria</taxon>
        <taxon>Pseudomonadati</taxon>
        <taxon>Bacteroidota</taxon>
        <taxon>Sphingobacteriia</taxon>
        <taxon>Sphingobacteriales</taxon>
        <taxon>Sphingobacteriaceae</taxon>
        <taxon>Sphingobacterium</taxon>
    </lineage>
</organism>
<dbReference type="PANTHER" id="PTHR47307">
    <property type="entry name" value="GLUTATHIONE-REGULATED POTASSIUM-EFFLUX SYSTEM ANCILLARY PROTEIN KEFG"/>
    <property type="match status" value="1"/>
</dbReference>